<dbReference type="Proteomes" id="UP000188836">
    <property type="component" value="Unassembled WGS sequence"/>
</dbReference>
<dbReference type="EMBL" id="MUMY01000025">
    <property type="protein sequence ID" value="ONM46392.1"/>
    <property type="molecule type" value="Genomic_DNA"/>
</dbReference>
<dbReference type="GO" id="GO:0005576">
    <property type="term" value="C:extracellular region"/>
    <property type="evidence" value="ECO:0007669"/>
    <property type="project" value="InterPro"/>
</dbReference>
<dbReference type="AlphaFoldDB" id="A0A1W0B1G6"/>
<dbReference type="InterPro" id="IPR018244">
    <property type="entry name" value="Allrgn_V5/Tpx1_CS"/>
</dbReference>
<dbReference type="FunFam" id="3.40.33.10:FF:000002">
    <property type="entry name" value="Golgi-associated plant pathogenesis-related protein 1"/>
    <property type="match status" value="1"/>
</dbReference>
<organism evidence="2 3">
    <name type="scientific">Nocardia donostiensis</name>
    <dbReference type="NCBI Taxonomy" id="1538463"/>
    <lineage>
        <taxon>Bacteria</taxon>
        <taxon>Bacillati</taxon>
        <taxon>Actinomycetota</taxon>
        <taxon>Actinomycetes</taxon>
        <taxon>Mycobacteriales</taxon>
        <taxon>Nocardiaceae</taxon>
        <taxon>Nocardia</taxon>
    </lineage>
</organism>
<sequence length="210" mass="23030">MLPATRIAIERRYSGGLLARYCSLFREVVVRVGRLVSITASMLLAVLAAGGGPAVGQTGFPPFAQAGLEAHNMYRARHGTPPMALTQDLVTRAQQCAQYYAGKGTIDHSCPYKNGAGENLYFASGGTPDAVQHVKAATQGWYNEIKDYDFNNPGFDYKTGHFTQLVWKASTQLGIGFDTKNNKHFVVALYKEPGNLNTREAFQENVPRPR</sequence>
<dbReference type="InterPro" id="IPR014044">
    <property type="entry name" value="CAP_dom"/>
</dbReference>
<dbReference type="InterPro" id="IPR035940">
    <property type="entry name" value="CAP_sf"/>
</dbReference>
<dbReference type="OrthoDB" id="9794228at2"/>
<dbReference type="SMART" id="SM00198">
    <property type="entry name" value="SCP"/>
    <property type="match status" value="1"/>
</dbReference>
<comment type="caution">
    <text evidence="2">The sequence shown here is derived from an EMBL/GenBank/DDBJ whole genome shotgun (WGS) entry which is preliminary data.</text>
</comment>
<dbReference type="STRING" id="1538463.B0T36_06050"/>
<dbReference type="InterPro" id="IPR034113">
    <property type="entry name" value="SCP_GAPR1-like"/>
</dbReference>
<accession>A0A1W0B1G6</accession>
<dbReference type="PROSITE" id="PS01009">
    <property type="entry name" value="CRISP_1"/>
    <property type="match status" value="1"/>
</dbReference>
<dbReference type="Pfam" id="PF00188">
    <property type="entry name" value="CAP"/>
    <property type="match status" value="1"/>
</dbReference>
<dbReference type="CDD" id="cd05382">
    <property type="entry name" value="CAP_GAPR1-like"/>
    <property type="match status" value="1"/>
</dbReference>
<feature type="domain" description="SCP" evidence="1">
    <location>
        <begin position="62"/>
        <end position="198"/>
    </location>
</feature>
<dbReference type="SUPFAM" id="SSF55797">
    <property type="entry name" value="PR-1-like"/>
    <property type="match status" value="1"/>
</dbReference>
<name>A0A1W0B1G6_9NOCA</name>
<keyword evidence="3" id="KW-1185">Reference proteome</keyword>
<gene>
    <name evidence="2" type="ORF">B0T46_23075</name>
</gene>
<reference evidence="2 3" key="1">
    <citation type="journal article" date="2016" name="Antonie Van Leeuwenhoek">
        <title>Nocardia donostiensis sp. nov., isolated from human respiratory specimens.</title>
        <authorList>
            <person name="Ercibengoa M."/>
            <person name="Bell M."/>
            <person name="Marimon J.M."/>
            <person name="Humrighouse B."/>
            <person name="Klenk H.P."/>
            <person name="Potter G."/>
            <person name="Perez-Trallero E."/>
        </authorList>
    </citation>
    <scope>NUCLEOTIDE SEQUENCE [LARGE SCALE GENOMIC DNA]</scope>
    <source>
        <strain evidence="2 3">X1655</strain>
    </source>
</reference>
<proteinExistence type="predicted"/>
<dbReference type="Gene3D" id="3.40.33.10">
    <property type="entry name" value="CAP"/>
    <property type="match status" value="1"/>
</dbReference>
<dbReference type="PRINTS" id="PR00837">
    <property type="entry name" value="V5TPXLIKE"/>
</dbReference>
<evidence type="ECO:0000313" key="2">
    <source>
        <dbReference type="EMBL" id="ONM46392.1"/>
    </source>
</evidence>
<evidence type="ECO:0000259" key="1">
    <source>
        <dbReference type="SMART" id="SM00198"/>
    </source>
</evidence>
<dbReference type="PANTHER" id="PTHR10334">
    <property type="entry name" value="CYSTEINE-RICH SECRETORY PROTEIN-RELATED"/>
    <property type="match status" value="1"/>
</dbReference>
<protein>
    <recommendedName>
        <fullName evidence="1">SCP domain-containing protein</fullName>
    </recommendedName>
</protein>
<evidence type="ECO:0000313" key="3">
    <source>
        <dbReference type="Proteomes" id="UP000188836"/>
    </source>
</evidence>
<dbReference type="InterPro" id="IPR001283">
    <property type="entry name" value="CRISP-related"/>
</dbReference>